<dbReference type="Proteomes" id="UP000616769">
    <property type="component" value="Unassembled WGS sequence"/>
</dbReference>
<evidence type="ECO:0000256" key="5">
    <source>
        <dbReference type="ARBA" id="ARBA00040876"/>
    </source>
</evidence>
<dbReference type="GO" id="GO:0005730">
    <property type="term" value="C:nucleolus"/>
    <property type="evidence" value="ECO:0007669"/>
    <property type="project" value="TreeGrafter"/>
</dbReference>
<dbReference type="GO" id="GO:0042254">
    <property type="term" value="P:ribosome biogenesis"/>
    <property type="evidence" value="ECO:0007669"/>
    <property type="project" value="TreeGrafter"/>
</dbReference>
<dbReference type="InterPro" id="IPR020472">
    <property type="entry name" value="WD40_PAC1"/>
</dbReference>
<keyword evidence="4" id="KW-0539">Nucleus</keyword>
<dbReference type="PROSITE" id="PS50294">
    <property type="entry name" value="WD_REPEATS_REGION"/>
    <property type="match status" value="3"/>
</dbReference>
<gene>
    <name evidence="8" type="ORF">QR98_0013780</name>
</gene>
<dbReference type="VEuPathDB" id="VectorBase:SSCA004591"/>
<dbReference type="OrthoDB" id="2161379at2759"/>
<dbReference type="PANTHER" id="PTHR45903:SF1">
    <property type="entry name" value="GLUTAMATE-RICH WD REPEAT-CONTAINING PROTEIN 1"/>
    <property type="match status" value="1"/>
</dbReference>
<evidence type="ECO:0000256" key="6">
    <source>
        <dbReference type="SAM" id="MobiDB-lite"/>
    </source>
</evidence>
<evidence type="ECO:0000256" key="3">
    <source>
        <dbReference type="ARBA" id="ARBA00022737"/>
    </source>
</evidence>
<sequence>MTNLSDIECDDDDDEINDLNSQHIDLNTIKTEMIEKEFDDEEDDEDENESSSDSDYMDDDDDDGVEDGDFDQDKDRDCERKIETLPSKQIYVPNVTKLTAEDDTEKLECDYSAYVVYHKAETGFPCLSFDIIEDHFSSGDQRAQDFPLSCYLVAGTQADKDHLNRLMVLKFFNMHSVSKKSNDDDEDNDDCEDEEEEIVPDLNCSSIPHPGCVNRVRVKRIDDKVIAASWSEHGSVHLWDITNALNSSEDYKSSKEFTKQNVKTRPLFSFNGHRSQGYGLDWSSVEDGTLASGGNKHIFIWKPSNHGWYVDQPPLIGHEDSVEDIQWSPNESNILGSCSIDRSVRIWDIRNRKQSALIIPESHQSDVNVISWNHVEKAFIISGGDDGVIKIWDLRQVRRKLDPNGSSSAKPVAVFKQHHGPITSVDWHKTDGTVFAASSEDHQITQWDLAVEKDDDVHSSNVKEKNDHSQADEQEKIVRQLPPQLLFIHQGQKEIKEIHWHKQIPGLLISTASTGFDIFRTVSV</sequence>
<feature type="compositionally biased region" description="Acidic residues" evidence="6">
    <location>
        <begin position="183"/>
        <end position="198"/>
    </location>
</feature>
<dbReference type="InterPro" id="IPR022052">
    <property type="entry name" value="Histone-bd_RBBP4-like_N"/>
</dbReference>
<dbReference type="PROSITE" id="PS00678">
    <property type="entry name" value="WD_REPEATS_1"/>
    <property type="match status" value="2"/>
</dbReference>
<dbReference type="InterPro" id="IPR019775">
    <property type="entry name" value="WD40_repeat_CS"/>
</dbReference>
<keyword evidence="3" id="KW-0677">Repeat</keyword>
<dbReference type="Pfam" id="PF00400">
    <property type="entry name" value="WD40"/>
    <property type="match status" value="3"/>
</dbReference>
<accession>A0A131ZVV3</accession>
<dbReference type="InterPro" id="IPR001680">
    <property type="entry name" value="WD40_rpt"/>
</dbReference>
<dbReference type="InterPro" id="IPR036322">
    <property type="entry name" value="WD40_repeat_dom_sf"/>
</dbReference>
<proteinExistence type="predicted"/>
<dbReference type="AlphaFoldDB" id="A0A131ZVV3"/>
<dbReference type="SUPFAM" id="SSF50978">
    <property type="entry name" value="WD40 repeat-like"/>
    <property type="match status" value="1"/>
</dbReference>
<dbReference type="PANTHER" id="PTHR45903">
    <property type="entry name" value="GLUTAMATE-RICH WD REPEAT-CONTAINING PROTEIN 1"/>
    <property type="match status" value="1"/>
</dbReference>
<feature type="region of interest" description="Disordered" evidence="6">
    <location>
        <begin position="179"/>
        <end position="198"/>
    </location>
</feature>
<feature type="region of interest" description="Disordered" evidence="6">
    <location>
        <begin position="455"/>
        <end position="474"/>
    </location>
</feature>
<comment type="caution">
    <text evidence="8">The sequence shown here is derived from an EMBL/GenBank/DDBJ whole genome shotgun (WGS) entry which is preliminary data.</text>
</comment>
<dbReference type="InterPro" id="IPR051972">
    <property type="entry name" value="Glutamate-rich_WD_repeat"/>
</dbReference>
<evidence type="ECO:0000256" key="4">
    <source>
        <dbReference type="ARBA" id="ARBA00023242"/>
    </source>
</evidence>
<feature type="region of interest" description="Disordered" evidence="6">
    <location>
        <begin position="28"/>
        <end position="77"/>
    </location>
</feature>
<name>A0A131ZVV3_SARSC</name>
<protein>
    <recommendedName>
        <fullName evidence="5">Glutamate-rich WD repeat-containing protein 1</fullName>
    </recommendedName>
</protein>
<dbReference type="PROSITE" id="PS50082">
    <property type="entry name" value="WD_REPEATS_2"/>
    <property type="match status" value="3"/>
</dbReference>
<dbReference type="Pfam" id="PF12265">
    <property type="entry name" value="CAF1C_H4-bd"/>
    <property type="match status" value="1"/>
</dbReference>
<feature type="compositionally biased region" description="Acidic residues" evidence="6">
    <location>
        <begin position="7"/>
        <end position="17"/>
    </location>
</feature>
<keyword evidence="2" id="KW-0853">WD repeat</keyword>
<dbReference type="PRINTS" id="PR00320">
    <property type="entry name" value="GPROTEINBRPT"/>
</dbReference>
<feature type="compositionally biased region" description="Acidic residues" evidence="6">
    <location>
        <begin position="37"/>
        <end position="70"/>
    </location>
</feature>
<evidence type="ECO:0000259" key="7">
    <source>
        <dbReference type="Pfam" id="PF12265"/>
    </source>
</evidence>
<dbReference type="EMBL" id="JXLN01003334">
    <property type="protein sequence ID" value="KPM02952.1"/>
    <property type="molecule type" value="Genomic_DNA"/>
</dbReference>
<dbReference type="InterPro" id="IPR015943">
    <property type="entry name" value="WD40/YVTN_repeat-like_dom_sf"/>
</dbReference>
<evidence type="ECO:0000256" key="1">
    <source>
        <dbReference type="ARBA" id="ARBA00004123"/>
    </source>
</evidence>
<evidence type="ECO:0000313" key="8">
    <source>
        <dbReference type="EMBL" id="KPM02952.1"/>
    </source>
</evidence>
<feature type="domain" description="Histone-binding protein RBBP4-like N-terminal" evidence="7">
    <location>
        <begin position="105"/>
        <end position="174"/>
    </location>
</feature>
<evidence type="ECO:0000313" key="9">
    <source>
        <dbReference type="Proteomes" id="UP000616769"/>
    </source>
</evidence>
<feature type="region of interest" description="Disordered" evidence="6">
    <location>
        <begin position="1"/>
        <end position="20"/>
    </location>
</feature>
<dbReference type="Gene3D" id="2.130.10.10">
    <property type="entry name" value="YVTN repeat-like/Quinoprotein amine dehydrogenase"/>
    <property type="match status" value="1"/>
</dbReference>
<dbReference type="SMART" id="SM00320">
    <property type="entry name" value="WD40"/>
    <property type="match status" value="5"/>
</dbReference>
<evidence type="ECO:0000256" key="2">
    <source>
        <dbReference type="ARBA" id="ARBA00022574"/>
    </source>
</evidence>
<organism evidence="8 9">
    <name type="scientific">Sarcoptes scabiei</name>
    <name type="common">Itch mite</name>
    <name type="synonym">Acarus scabiei</name>
    <dbReference type="NCBI Taxonomy" id="52283"/>
    <lineage>
        <taxon>Eukaryota</taxon>
        <taxon>Metazoa</taxon>
        <taxon>Ecdysozoa</taxon>
        <taxon>Arthropoda</taxon>
        <taxon>Chelicerata</taxon>
        <taxon>Arachnida</taxon>
        <taxon>Acari</taxon>
        <taxon>Acariformes</taxon>
        <taxon>Sarcoptiformes</taxon>
        <taxon>Astigmata</taxon>
        <taxon>Psoroptidia</taxon>
        <taxon>Sarcoptoidea</taxon>
        <taxon>Sarcoptidae</taxon>
        <taxon>Sarcoptinae</taxon>
        <taxon>Sarcoptes</taxon>
    </lineage>
</organism>
<comment type="subcellular location">
    <subcellularLocation>
        <location evidence="1">Nucleus</location>
    </subcellularLocation>
</comment>
<reference evidence="8 9" key="1">
    <citation type="journal article" date="2015" name="Parasit. Vectors">
        <title>Draft genome of the scabies mite.</title>
        <authorList>
            <person name="Rider S.D.Jr."/>
            <person name="Morgan M.S."/>
            <person name="Arlian L.G."/>
        </authorList>
    </citation>
    <scope>NUCLEOTIDE SEQUENCE [LARGE SCALE GENOMIC DNA]</scope>
    <source>
        <strain evidence="8">Arlian Lab</strain>
    </source>
</reference>